<dbReference type="PANTHER" id="PTHR37534">
    <property type="entry name" value="TRANSCRIPTIONAL ACTIVATOR PROTEIN UGA3"/>
    <property type="match status" value="1"/>
</dbReference>
<feature type="region of interest" description="Disordered" evidence="3">
    <location>
        <begin position="168"/>
        <end position="210"/>
    </location>
</feature>
<dbReference type="SMART" id="SM00066">
    <property type="entry name" value="GAL4"/>
    <property type="match status" value="1"/>
</dbReference>
<evidence type="ECO:0000313" key="6">
    <source>
        <dbReference type="Proteomes" id="UP000517252"/>
    </source>
</evidence>
<dbReference type="InterPro" id="IPR001138">
    <property type="entry name" value="Zn2Cys6_DnaBD"/>
</dbReference>
<dbReference type="PANTHER" id="PTHR37534:SF46">
    <property type="entry name" value="ZN(II)2CYS6 TRANSCRIPTION FACTOR (EUROFUNG)"/>
    <property type="match status" value="1"/>
</dbReference>
<reference evidence="5 6" key="1">
    <citation type="submission" date="2020-07" db="EMBL/GenBank/DDBJ databases">
        <title>Trichoderma asperellum IC-1 whole genome shotgun sequence.</title>
        <authorList>
            <person name="Kanamasa S."/>
            <person name="Takahashi H."/>
        </authorList>
    </citation>
    <scope>NUCLEOTIDE SEQUENCE [LARGE SCALE GENOMIC DNA]</scope>
    <source>
        <strain evidence="5 6">IC-1</strain>
    </source>
</reference>
<proteinExistence type="predicted"/>
<feature type="domain" description="Zn(2)-C6 fungal-type" evidence="4">
    <location>
        <begin position="19"/>
        <end position="49"/>
    </location>
</feature>
<feature type="region of interest" description="Disordered" evidence="3">
    <location>
        <begin position="232"/>
        <end position="257"/>
    </location>
</feature>
<dbReference type="SUPFAM" id="SSF57701">
    <property type="entry name" value="Zn2/Cys6 DNA-binding domain"/>
    <property type="match status" value="1"/>
</dbReference>
<feature type="compositionally biased region" description="Basic and acidic residues" evidence="3">
    <location>
        <begin position="233"/>
        <end position="257"/>
    </location>
</feature>
<feature type="compositionally biased region" description="Polar residues" evidence="3">
    <location>
        <begin position="195"/>
        <end position="210"/>
    </location>
</feature>
<sequence length="768" mass="85628">MTRMMRGLAVPRIVRGPDACLTCRRHGFRCNWGLPTCVTCDKNGYECIQPISAIGYDDYIRNDDAKQPTTQPESASNANQRKSKAKKKKKNKNKAEPKAEAKTEIKTKSRFDDGIIGYRMDLTPIFQTRDPSIPIPEKTATHQCTRQPAPLYASGLEYGVASGVVSGAHTESTSASGPMAVSESTSEPAPDSETEPCSASASASTIESGSVLSDSTFESEFVTRIKRHMYKSQQRELEHTHRYVKRSDSTSSNDADKDHDYAVYYDYDYDTDPDVLQDEEDLDPDDGPTDLAFGPITLSTLKSHPQLSDIYMVKNSWQGPGEPPLKTRIDDYITYMKENHLTSRVPLPLTLLASCDYTASDTLFYYENRPVNCCVAEITDINPVNPKLVRLGYANPLALQLVIAQRANHREVSSAILPTGESAERFFIDAIAQFGPKIDSYLAGSEDEMPSLFLASTFIALVERARVDKLSQAYNHPTAAKAILNSLHSLDSEAIFINMPECLIEYYMHTVSFACVAANPITAAGVPFITAPQLLFVDSLAAKGYLGKLCGSWLDILATIPHIFRLGAIMYCRKLGTSTFQDASDEFLNFGDIEARLMVSAPCGNGDPIYTIDKIAFLFKIAALLYLWSLLDEPLLQDQDIESFDEDAELQDEDFECDDQNEWRQKMHKVTMKSMLKQAERILPTIPLGDNLNLALSWPMLIMGCFTKNNDTEKFIEQRLIAIANRFGVGNPLETLFVLKYIWNIPVPGVRLSEMYTLSLLNKELGLF</sequence>
<evidence type="ECO:0000256" key="1">
    <source>
        <dbReference type="ARBA" id="ARBA00004123"/>
    </source>
</evidence>
<dbReference type="EMBL" id="BLZH01000002">
    <property type="protein sequence ID" value="GFP53160.1"/>
    <property type="molecule type" value="Genomic_DNA"/>
</dbReference>
<feature type="region of interest" description="Disordered" evidence="3">
    <location>
        <begin position="62"/>
        <end position="103"/>
    </location>
</feature>
<dbReference type="Pfam" id="PF11951">
    <property type="entry name" value="Fungal_trans_2"/>
    <property type="match status" value="1"/>
</dbReference>
<comment type="subcellular location">
    <subcellularLocation>
        <location evidence="1">Nucleus</location>
    </subcellularLocation>
</comment>
<dbReference type="Pfam" id="PF00172">
    <property type="entry name" value="Zn_clus"/>
    <property type="match status" value="1"/>
</dbReference>
<dbReference type="GO" id="GO:0008270">
    <property type="term" value="F:zinc ion binding"/>
    <property type="evidence" value="ECO:0007669"/>
    <property type="project" value="InterPro"/>
</dbReference>
<dbReference type="GO" id="GO:0005634">
    <property type="term" value="C:nucleus"/>
    <property type="evidence" value="ECO:0007669"/>
    <property type="project" value="UniProtKB-SubCell"/>
</dbReference>
<accession>A0A6V8QKZ0</accession>
<dbReference type="OrthoDB" id="1919336at2759"/>
<dbReference type="InterPro" id="IPR021858">
    <property type="entry name" value="Fun_TF"/>
</dbReference>
<dbReference type="AlphaFoldDB" id="A0A6V8QKZ0"/>
<evidence type="ECO:0000313" key="5">
    <source>
        <dbReference type="EMBL" id="GFP53160.1"/>
    </source>
</evidence>
<feature type="compositionally biased region" description="Basic and acidic residues" evidence="3">
    <location>
        <begin position="93"/>
        <end position="103"/>
    </location>
</feature>
<dbReference type="Proteomes" id="UP000517252">
    <property type="component" value="Unassembled WGS sequence"/>
</dbReference>
<dbReference type="PROSITE" id="PS50048">
    <property type="entry name" value="ZN2_CY6_FUNGAL_2"/>
    <property type="match status" value="1"/>
</dbReference>
<gene>
    <name evidence="5" type="ORF">TASIC1_0002034400</name>
</gene>
<evidence type="ECO:0000256" key="3">
    <source>
        <dbReference type="SAM" id="MobiDB-lite"/>
    </source>
</evidence>
<feature type="compositionally biased region" description="Polar residues" evidence="3">
    <location>
        <begin position="169"/>
        <end position="187"/>
    </location>
</feature>
<organism evidence="5 6">
    <name type="scientific">Trichoderma asperellum</name>
    <name type="common">Filamentous fungus</name>
    <dbReference type="NCBI Taxonomy" id="101201"/>
    <lineage>
        <taxon>Eukaryota</taxon>
        <taxon>Fungi</taxon>
        <taxon>Dikarya</taxon>
        <taxon>Ascomycota</taxon>
        <taxon>Pezizomycotina</taxon>
        <taxon>Sordariomycetes</taxon>
        <taxon>Hypocreomycetidae</taxon>
        <taxon>Hypocreales</taxon>
        <taxon>Hypocreaceae</taxon>
        <taxon>Trichoderma</taxon>
    </lineage>
</organism>
<comment type="caution">
    <text evidence="5">The sequence shown here is derived from an EMBL/GenBank/DDBJ whole genome shotgun (WGS) entry which is preliminary data.</text>
</comment>
<dbReference type="CDD" id="cd00067">
    <property type="entry name" value="GAL4"/>
    <property type="match status" value="1"/>
</dbReference>
<feature type="compositionally biased region" description="Basic residues" evidence="3">
    <location>
        <begin position="81"/>
        <end position="92"/>
    </location>
</feature>
<keyword evidence="2" id="KW-0539">Nucleus</keyword>
<evidence type="ECO:0000256" key="2">
    <source>
        <dbReference type="ARBA" id="ARBA00023242"/>
    </source>
</evidence>
<protein>
    <recommendedName>
        <fullName evidence="4">Zn(2)-C6 fungal-type domain-containing protein</fullName>
    </recommendedName>
</protein>
<evidence type="ECO:0000259" key="4">
    <source>
        <dbReference type="PROSITE" id="PS50048"/>
    </source>
</evidence>
<name>A0A6V8QKZ0_TRIAP</name>
<dbReference type="InterPro" id="IPR036864">
    <property type="entry name" value="Zn2-C6_fun-type_DNA-bd_sf"/>
</dbReference>
<dbReference type="GO" id="GO:0000981">
    <property type="term" value="F:DNA-binding transcription factor activity, RNA polymerase II-specific"/>
    <property type="evidence" value="ECO:0007669"/>
    <property type="project" value="InterPro"/>
</dbReference>